<dbReference type="InterPro" id="IPR036397">
    <property type="entry name" value="RNaseH_sf"/>
</dbReference>
<dbReference type="eggNOG" id="COG2801">
    <property type="taxonomic scope" value="Bacteria"/>
</dbReference>
<dbReference type="GO" id="GO:0015074">
    <property type="term" value="P:DNA integration"/>
    <property type="evidence" value="ECO:0007669"/>
    <property type="project" value="InterPro"/>
</dbReference>
<evidence type="ECO:0000313" key="2">
    <source>
        <dbReference type="EMBL" id="EEG77525.1"/>
    </source>
</evidence>
<name>C0GGT4_DETAL</name>
<dbReference type="AlphaFoldDB" id="C0GGT4"/>
<gene>
    <name evidence="2" type="ORF">DealDRAFT_1648</name>
</gene>
<dbReference type="InterPro" id="IPR012337">
    <property type="entry name" value="RNaseH-like_sf"/>
</dbReference>
<evidence type="ECO:0000259" key="1">
    <source>
        <dbReference type="PROSITE" id="PS50994"/>
    </source>
</evidence>
<dbReference type="InterPro" id="IPR048020">
    <property type="entry name" value="Transpos_IS3"/>
</dbReference>
<dbReference type="Pfam" id="PF13333">
    <property type="entry name" value="rve_2"/>
    <property type="match status" value="1"/>
</dbReference>
<organism evidence="2 3">
    <name type="scientific">Dethiobacter alkaliphilus AHT 1</name>
    <dbReference type="NCBI Taxonomy" id="555088"/>
    <lineage>
        <taxon>Bacteria</taxon>
        <taxon>Bacillati</taxon>
        <taxon>Bacillota</taxon>
        <taxon>Dethiobacteria</taxon>
        <taxon>Dethiobacterales</taxon>
        <taxon>Dethiobacteraceae</taxon>
        <taxon>Dethiobacter</taxon>
    </lineage>
</organism>
<dbReference type="STRING" id="555088.DealDRAFT_1648"/>
<dbReference type="EMBL" id="ACJM01000007">
    <property type="protein sequence ID" value="EEG77525.1"/>
    <property type="molecule type" value="Genomic_DNA"/>
</dbReference>
<dbReference type="PANTHER" id="PTHR46889:SF4">
    <property type="entry name" value="TRANSPOSASE INSO FOR INSERTION SEQUENCE ELEMENT IS911B-RELATED"/>
    <property type="match status" value="1"/>
</dbReference>
<dbReference type="NCBIfam" id="NF033516">
    <property type="entry name" value="transpos_IS3"/>
    <property type="match status" value="1"/>
</dbReference>
<dbReference type="InterPro" id="IPR001584">
    <property type="entry name" value="Integrase_cat-core"/>
</dbReference>
<dbReference type="GO" id="GO:0003676">
    <property type="term" value="F:nucleic acid binding"/>
    <property type="evidence" value="ECO:0007669"/>
    <property type="project" value="InterPro"/>
</dbReference>
<dbReference type="Pfam" id="PF00665">
    <property type="entry name" value="rve"/>
    <property type="match status" value="1"/>
</dbReference>
<dbReference type="PROSITE" id="PS50994">
    <property type="entry name" value="INTEGRASE"/>
    <property type="match status" value="1"/>
</dbReference>
<reference evidence="2 3" key="1">
    <citation type="submission" date="2009-02" db="EMBL/GenBank/DDBJ databases">
        <title>Sequencing of the draft genome and assembly of Dethiobacter alkaliphilus AHT 1.</title>
        <authorList>
            <consortium name="US DOE Joint Genome Institute (JGI-PGF)"/>
            <person name="Lucas S."/>
            <person name="Copeland A."/>
            <person name="Lapidus A."/>
            <person name="Glavina del Rio T."/>
            <person name="Dalin E."/>
            <person name="Tice H."/>
            <person name="Bruce D."/>
            <person name="Goodwin L."/>
            <person name="Pitluck S."/>
            <person name="Larimer F."/>
            <person name="Land M.L."/>
            <person name="Hauser L."/>
            <person name="Muyzer G."/>
        </authorList>
    </citation>
    <scope>NUCLEOTIDE SEQUENCE [LARGE SCALE GENOMIC DNA]</scope>
    <source>
        <strain evidence="2 3">AHT 1</strain>
    </source>
</reference>
<dbReference type="Gene3D" id="3.30.420.10">
    <property type="entry name" value="Ribonuclease H-like superfamily/Ribonuclease H"/>
    <property type="match status" value="1"/>
</dbReference>
<protein>
    <submittedName>
        <fullName evidence="2">Integrase</fullName>
    </submittedName>
</protein>
<feature type="domain" description="Integrase catalytic" evidence="1">
    <location>
        <begin position="105"/>
        <end position="268"/>
    </location>
</feature>
<proteinExistence type="predicted"/>
<evidence type="ECO:0000313" key="3">
    <source>
        <dbReference type="Proteomes" id="UP000006443"/>
    </source>
</evidence>
<keyword evidence="3" id="KW-1185">Reference proteome</keyword>
<dbReference type="PANTHER" id="PTHR46889">
    <property type="entry name" value="TRANSPOSASE INSF FOR INSERTION SEQUENCE IS3B-RELATED"/>
    <property type="match status" value="1"/>
</dbReference>
<accession>C0GGT4</accession>
<comment type="caution">
    <text evidence="2">The sequence shown here is derived from an EMBL/GenBank/DDBJ whole genome shotgun (WGS) entry which is preliminary data.</text>
</comment>
<dbReference type="InterPro" id="IPR050900">
    <property type="entry name" value="Transposase_IS3/IS150/IS904"/>
</dbReference>
<sequence length="274" mass="32142">MCKYLEVTRSNFYNWKNRGPSKRALENEKILEIAKKSYAECHGICGLDKMLEDVREHFPKCSRNRLYGIQKRNGLYSKRKRKFKATTDSNHQLPVAENLLNQNFKADKPGAVWVTDISYVNTIEGWLYLATVKDICTKDIVGWATADNMKTELCIKALESAIKRYRPSPGLIHHSDRGVQYCSKDYQKLLKKHGMVCSMSRKGNCYDNACAETFFGTIKCEMLYHKKYETRKEAHRDIFWYIEIFYNRKRRHQSLGYMTPAEYRKTIEEQLLAA</sequence>
<dbReference type="Proteomes" id="UP000006443">
    <property type="component" value="Unassembled WGS sequence"/>
</dbReference>
<dbReference type="SUPFAM" id="SSF53098">
    <property type="entry name" value="Ribonuclease H-like"/>
    <property type="match status" value="1"/>
</dbReference>